<evidence type="ECO:0000313" key="4">
    <source>
        <dbReference type="EMBL" id="ABC31716.1"/>
    </source>
</evidence>
<dbReference type="Pfam" id="PF03358">
    <property type="entry name" value="FMN_red"/>
    <property type="match status" value="1"/>
</dbReference>
<evidence type="ECO:0000256" key="2">
    <source>
        <dbReference type="ARBA" id="ARBA00022643"/>
    </source>
</evidence>
<comment type="cofactor">
    <cofactor evidence="1">
        <name>FMN</name>
        <dbReference type="ChEBI" id="CHEBI:58210"/>
    </cofactor>
</comment>
<keyword evidence="5" id="KW-1185">Reference proteome</keyword>
<dbReference type="GO" id="GO:0010181">
    <property type="term" value="F:FMN binding"/>
    <property type="evidence" value="ECO:0007669"/>
    <property type="project" value="TreeGrafter"/>
</dbReference>
<dbReference type="AlphaFoldDB" id="Q2SCA8"/>
<proteinExistence type="predicted"/>
<keyword evidence="2" id="KW-0285">Flavoprotein</keyword>
<accession>Q2SCA8</accession>
<evidence type="ECO:0000313" key="5">
    <source>
        <dbReference type="Proteomes" id="UP000000238"/>
    </source>
</evidence>
<dbReference type="STRING" id="349521.HCH_05033"/>
<dbReference type="RefSeq" id="WP_011398781.1">
    <property type="nucleotide sequence ID" value="NC_007645.1"/>
</dbReference>
<dbReference type="EMBL" id="CP000155">
    <property type="protein sequence ID" value="ABC31716.1"/>
    <property type="molecule type" value="Genomic_DNA"/>
</dbReference>
<dbReference type="SUPFAM" id="SSF52218">
    <property type="entry name" value="Flavoproteins"/>
    <property type="match status" value="1"/>
</dbReference>
<evidence type="ECO:0000256" key="1">
    <source>
        <dbReference type="ARBA" id="ARBA00001917"/>
    </source>
</evidence>
<dbReference type="HOGENOM" id="CLU_055322_4_1_6"/>
<dbReference type="GO" id="GO:0005829">
    <property type="term" value="C:cytosol"/>
    <property type="evidence" value="ECO:0007669"/>
    <property type="project" value="TreeGrafter"/>
</dbReference>
<dbReference type="PANTHER" id="PTHR30543">
    <property type="entry name" value="CHROMATE REDUCTASE"/>
    <property type="match status" value="1"/>
</dbReference>
<dbReference type="GO" id="GO:0016491">
    <property type="term" value="F:oxidoreductase activity"/>
    <property type="evidence" value="ECO:0007669"/>
    <property type="project" value="InterPro"/>
</dbReference>
<dbReference type="InterPro" id="IPR050712">
    <property type="entry name" value="NAD(P)H-dep_reductase"/>
</dbReference>
<dbReference type="PANTHER" id="PTHR30543:SF21">
    <property type="entry name" value="NAD(P)H-DEPENDENT FMN REDUCTASE LOT6"/>
    <property type="match status" value="1"/>
</dbReference>
<dbReference type="KEGG" id="hch:HCH_05033"/>
<dbReference type="eggNOG" id="COG0431">
    <property type="taxonomic scope" value="Bacteria"/>
</dbReference>
<keyword evidence="2" id="KW-0288">FMN</keyword>
<name>Q2SCA8_HAHCH</name>
<organism evidence="4 5">
    <name type="scientific">Hahella chejuensis (strain KCTC 2396)</name>
    <dbReference type="NCBI Taxonomy" id="349521"/>
    <lineage>
        <taxon>Bacteria</taxon>
        <taxon>Pseudomonadati</taxon>
        <taxon>Pseudomonadota</taxon>
        <taxon>Gammaproteobacteria</taxon>
        <taxon>Oceanospirillales</taxon>
        <taxon>Hahellaceae</taxon>
        <taxon>Hahella</taxon>
    </lineage>
</organism>
<reference evidence="4 5" key="1">
    <citation type="journal article" date="2005" name="Nucleic Acids Res.">
        <title>Genomic blueprint of Hahella chejuensis, a marine microbe producing an algicidal agent.</title>
        <authorList>
            <person name="Jeong H."/>
            <person name="Yim J.H."/>
            <person name="Lee C."/>
            <person name="Choi S.-H."/>
            <person name="Park Y.K."/>
            <person name="Yoon S.H."/>
            <person name="Hur C.-G."/>
            <person name="Kang H.-Y."/>
            <person name="Kim D."/>
            <person name="Lee H.H."/>
            <person name="Park K.H."/>
            <person name="Park S.-H."/>
            <person name="Park H.-S."/>
            <person name="Lee H.K."/>
            <person name="Oh T.K."/>
            <person name="Kim J.F."/>
        </authorList>
    </citation>
    <scope>NUCLEOTIDE SEQUENCE [LARGE SCALE GENOMIC DNA]</scope>
    <source>
        <strain evidence="4 5">KCTC 2396</strain>
    </source>
</reference>
<dbReference type="Gene3D" id="3.40.50.360">
    <property type="match status" value="1"/>
</dbReference>
<evidence type="ECO:0000259" key="3">
    <source>
        <dbReference type="Pfam" id="PF03358"/>
    </source>
</evidence>
<gene>
    <name evidence="4" type="ordered locus">HCH_05033</name>
</gene>
<dbReference type="InterPro" id="IPR029039">
    <property type="entry name" value="Flavoprotein-like_sf"/>
</dbReference>
<protein>
    <submittedName>
        <fullName evidence="4">Predicted flavoprotein</fullName>
    </submittedName>
</protein>
<dbReference type="InterPro" id="IPR005025">
    <property type="entry name" value="FMN_Rdtase-like_dom"/>
</dbReference>
<dbReference type="Proteomes" id="UP000000238">
    <property type="component" value="Chromosome"/>
</dbReference>
<sequence length="189" mass="19981">MSKPKILVFAGSLRKDSLNKKLARAAGRYAEAAGAEVTFLDLADYPLPIYDGDIESASGIPENALKLKQILAAHDGFILSSPEYNGGISGVLKNAIDWVSRPLEGEPSMAAFKDKWVALLAASPGALGGIRALPMVRTILSGIGCMMMPEQVALGQANKVIDADGAITDEAAASRVQRLSERLVRFAAK</sequence>
<feature type="domain" description="NADPH-dependent FMN reductase-like" evidence="3">
    <location>
        <begin position="4"/>
        <end position="158"/>
    </location>
</feature>